<dbReference type="PROSITE" id="PS50294">
    <property type="entry name" value="WD_REPEATS_REGION"/>
    <property type="match status" value="6"/>
</dbReference>
<feature type="repeat" description="WD" evidence="3">
    <location>
        <begin position="476"/>
        <end position="517"/>
    </location>
</feature>
<dbReference type="PANTHER" id="PTHR19846:SF0">
    <property type="entry name" value="PRE-MRNA PROCESSING FACTOR 4"/>
    <property type="match status" value="1"/>
</dbReference>
<dbReference type="InterPro" id="IPR001680">
    <property type="entry name" value="WD40_rpt"/>
</dbReference>
<evidence type="ECO:0000256" key="3">
    <source>
        <dbReference type="PROSITE-ProRule" id="PRU00221"/>
    </source>
</evidence>
<protein>
    <submittedName>
        <fullName evidence="4">WD repeat-containing protein</fullName>
    </submittedName>
</protein>
<dbReference type="AlphaFoldDB" id="X6MP87"/>
<dbReference type="GO" id="GO:0046540">
    <property type="term" value="C:U4/U6 x U5 tri-snRNP complex"/>
    <property type="evidence" value="ECO:0007669"/>
    <property type="project" value="TreeGrafter"/>
</dbReference>
<keyword evidence="5" id="KW-1185">Reference proteome</keyword>
<gene>
    <name evidence="4" type="ORF">RFI_21685</name>
</gene>
<dbReference type="GO" id="GO:0030621">
    <property type="term" value="F:U4 snRNA binding"/>
    <property type="evidence" value="ECO:0007669"/>
    <property type="project" value="TreeGrafter"/>
</dbReference>
<dbReference type="PANTHER" id="PTHR19846">
    <property type="entry name" value="WD40 REPEAT PROTEIN"/>
    <property type="match status" value="1"/>
</dbReference>
<feature type="repeat" description="WD" evidence="3">
    <location>
        <begin position="560"/>
        <end position="601"/>
    </location>
</feature>
<dbReference type="PROSITE" id="PS00678">
    <property type="entry name" value="WD_REPEATS_1"/>
    <property type="match status" value="5"/>
</dbReference>
<dbReference type="InterPro" id="IPR015943">
    <property type="entry name" value="WD40/YVTN_repeat-like_dom_sf"/>
</dbReference>
<reference evidence="4 5" key="1">
    <citation type="journal article" date="2013" name="Curr. Biol.">
        <title>The Genome of the Foraminiferan Reticulomyxa filosa.</title>
        <authorList>
            <person name="Glockner G."/>
            <person name="Hulsmann N."/>
            <person name="Schleicher M."/>
            <person name="Noegel A.A."/>
            <person name="Eichinger L."/>
            <person name="Gallinger C."/>
            <person name="Pawlowski J."/>
            <person name="Sierra R."/>
            <person name="Euteneuer U."/>
            <person name="Pillet L."/>
            <person name="Moustafa A."/>
            <person name="Platzer M."/>
            <person name="Groth M."/>
            <person name="Szafranski K."/>
            <person name="Schliwa M."/>
        </authorList>
    </citation>
    <scope>NUCLEOTIDE SEQUENCE [LARGE SCALE GENOMIC DNA]</scope>
</reference>
<dbReference type="Proteomes" id="UP000023152">
    <property type="component" value="Unassembled WGS sequence"/>
</dbReference>
<dbReference type="EMBL" id="ASPP01018887">
    <property type="protein sequence ID" value="ETO15679.1"/>
    <property type="molecule type" value="Genomic_DNA"/>
</dbReference>
<evidence type="ECO:0000256" key="2">
    <source>
        <dbReference type="ARBA" id="ARBA00022737"/>
    </source>
</evidence>
<dbReference type="SUPFAM" id="SSF117281">
    <property type="entry name" value="Kelch motif"/>
    <property type="match status" value="1"/>
</dbReference>
<proteinExistence type="predicted"/>
<dbReference type="PRINTS" id="PR00320">
    <property type="entry name" value="GPROTEINBRPT"/>
</dbReference>
<accession>X6MP87</accession>
<dbReference type="OrthoDB" id="2096344at2759"/>
<dbReference type="SMART" id="SM00320">
    <property type="entry name" value="WD40"/>
    <property type="match status" value="7"/>
</dbReference>
<feature type="repeat" description="WD" evidence="3">
    <location>
        <begin position="602"/>
        <end position="643"/>
    </location>
</feature>
<dbReference type="InterPro" id="IPR015915">
    <property type="entry name" value="Kelch-typ_b-propeller"/>
</dbReference>
<feature type="repeat" description="WD" evidence="3">
    <location>
        <begin position="644"/>
        <end position="685"/>
    </location>
</feature>
<name>X6MP87_RETFI</name>
<dbReference type="CDD" id="cd00200">
    <property type="entry name" value="WD40"/>
    <property type="match status" value="1"/>
</dbReference>
<sequence length="717" mass="83188">MCHFFVSLNKKRSRKTPFLFFKRATFPFQKKVKLKKLSNINNMGNRTTTQKPPERETEQSQHLIIPFQTLKELPVSLSQSQCVPHKHELIICGGQSKRDCYSYDTLKNEYKFICEYPSDVKLWGHCVVKLIDKNNKDSNQITLLSFGGSEYIQRHTLVMKYVSVWSNISNKLKKSNNYNRWVPFTDNHNHPIIIGKDQDNYAGARAVIGGRNNHLLFITNQENISVFNLNNFNLLNMINYQLVILLIILTNKQSNQMLLFCQNTGLSIEYDEDNNTFKFHQLPVCKDIAPLYRYAYVCINDTILFFGGWNNNTFVSSKSVHQYLIRKKIWITFEYTLPIPLHNCSGILNEDNTYIHIIGESDHMKTKTSEWNISNLVIFIFFFFIMKSTNIPKDKIKLIIQHWNRILKIKLGWINDFNKIVIKYVRDFELLMLLKGHYDIVSSIRFSADGHKIVSASFDKTIRIWNIESGKQLQIFYGHTAVIYSVRFSTDGNSIISCAGDGTIRLWHINTNTEIMTFKSDFNEICDVNFSQNGKYIVSCSRDNIIQLWDIKSRKEIKQLLGHTNEVWSIEFSPYDEMILSASKDTTINLWDMQSGEKLKQFQGHSAGVIHAKFSPDGHFIASCSVDNTIRIWNIQTGKEWKIFKGHTDAVYDIKYFPDGQTIVSCSRDKTIRLWNVELGTSIQILKQNNCPCLDVSQKGNKIAAGSIKGEIRIWRH</sequence>
<dbReference type="GO" id="GO:0017070">
    <property type="term" value="F:U6 snRNA binding"/>
    <property type="evidence" value="ECO:0007669"/>
    <property type="project" value="TreeGrafter"/>
</dbReference>
<comment type="caution">
    <text evidence="4">The sequence shown here is derived from an EMBL/GenBank/DDBJ whole genome shotgun (WGS) entry which is preliminary data.</text>
</comment>
<keyword evidence="1 3" id="KW-0853">WD repeat</keyword>
<evidence type="ECO:0000256" key="1">
    <source>
        <dbReference type="ARBA" id="ARBA00022574"/>
    </source>
</evidence>
<evidence type="ECO:0000313" key="5">
    <source>
        <dbReference type="Proteomes" id="UP000023152"/>
    </source>
</evidence>
<dbReference type="Pfam" id="PF00400">
    <property type="entry name" value="WD40"/>
    <property type="match status" value="6"/>
</dbReference>
<dbReference type="Gene3D" id="2.130.10.10">
    <property type="entry name" value="YVTN repeat-like/Quinoprotein amine dehydrogenase"/>
    <property type="match status" value="2"/>
</dbReference>
<dbReference type="PROSITE" id="PS50082">
    <property type="entry name" value="WD_REPEATS_2"/>
    <property type="match status" value="6"/>
</dbReference>
<feature type="repeat" description="WD" evidence="3">
    <location>
        <begin position="518"/>
        <end position="559"/>
    </location>
</feature>
<evidence type="ECO:0000313" key="4">
    <source>
        <dbReference type="EMBL" id="ETO15679.1"/>
    </source>
</evidence>
<dbReference type="InterPro" id="IPR020472">
    <property type="entry name" value="WD40_PAC1"/>
</dbReference>
<feature type="repeat" description="WD" evidence="3">
    <location>
        <begin position="434"/>
        <end position="475"/>
    </location>
</feature>
<dbReference type="InterPro" id="IPR036322">
    <property type="entry name" value="WD40_repeat_dom_sf"/>
</dbReference>
<dbReference type="GO" id="GO:0000398">
    <property type="term" value="P:mRNA splicing, via spliceosome"/>
    <property type="evidence" value="ECO:0007669"/>
    <property type="project" value="TreeGrafter"/>
</dbReference>
<dbReference type="InterPro" id="IPR019775">
    <property type="entry name" value="WD40_repeat_CS"/>
</dbReference>
<dbReference type="SUPFAM" id="SSF50978">
    <property type="entry name" value="WD40 repeat-like"/>
    <property type="match status" value="1"/>
</dbReference>
<dbReference type="Gene3D" id="2.120.10.80">
    <property type="entry name" value="Kelch-type beta propeller"/>
    <property type="match status" value="1"/>
</dbReference>
<dbReference type="OMA" id="WHINTNT"/>
<organism evidence="4 5">
    <name type="scientific">Reticulomyxa filosa</name>
    <dbReference type="NCBI Taxonomy" id="46433"/>
    <lineage>
        <taxon>Eukaryota</taxon>
        <taxon>Sar</taxon>
        <taxon>Rhizaria</taxon>
        <taxon>Retaria</taxon>
        <taxon>Foraminifera</taxon>
        <taxon>Monothalamids</taxon>
        <taxon>Reticulomyxidae</taxon>
        <taxon>Reticulomyxa</taxon>
    </lineage>
</organism>
<keyword evidence="2" id="KW-0677">Repeat</keyword>